<protein>
    <recommendedName>
        <fullName evidence="4">NADH-ubiquinone oxidoreductase chain 2</fullName>
        <ecNumber evidence="3">7.1.1.2</ecNumber>
    </recommendedName>
    <alternativeName>
        <fullName evidence="16">NADH dehydrogenase subunit 2</fullName>
    </alternativeName>
</protein>
<feature type="transmembrane region" description="Helical" evidence="18">
    <location>
        <begin position="250"/>
        <end position="272"/>
    </location>
</feature>
<sequence>MFISSMAAISSTSWLTLWIFMELNSISFCGSMFKETKNKKKESMSSMMYLVIQMTSSIILIVSSMLSNSYIILQIMCILSLFMKVGMWPTHLWYLKTLETMSMKKKSMKIIMTWQKIIPMIIIMNFPLKIMLILFSLINMISPLTLLKKSTNLKSTLILSSMNNSSWFLLSLFSSLLSFFMFFTFYSLSIFITLSFFKTVKTKMCMIPSKMWEAMLILANMGSIPPTVMFLVKAVVLYTLILVMNSKETAVLMTLMACVFTYFYMWGVLNLLTKMNNKTQLLKEKQSIHSQLVIILSSLTILLLMLG</sequence>
<keyword evidence="15 18" id="KW-0472">Membrane</keyword>
<feature type="transmembrane region" description="Helical" evidence="18">
    <location>
        <begin position="117"/>
        <end position="147"/>
    </location>
</feature>
<keyword evidence="10" id="KW-0249">Electron transport</keyword>
<comment type="catalytic activity">
    <reaction evidence="17">
        <text>a ubiquinone + NADH + 5 H(+)(in) = a ubiquinol + NAD(+) + 4 H(+)(out)</text>
        <dbReference type="Rhea" id="RHEA:29091"/>
        <dbReference type="Rhea" id="RHEA-COMP:9565"/>
        <dbReference type="Rhea" id="RHEA-COMP:9566"/>
        <dbReference type="ChEBI" id="CHEBI:15378"/>
        <dbReference type="ChEBI" id="CHEBI:16389"/>
        <dbReference type="ChEBI" id="CHEBI:17976"/>
        <dbReference type="ChEBI" id="CHEBI:57540"/>
        <dbReference type="ChEBI" id="CHEBI:57945"/>
        <dbReference type="EC" id="7.1.1.2"/>
    </reaction>
</comment>
<dbReference type="PANTHER" id="PTHR46552:SF1">
    <property type="entry name" value="NADH-UBIQUINONE OXIDOREDUCTASE CHAIN 2"/>
    <property type="match status" value="1"/>
</dbReference>
<evidence type="ECO:0000256" key="6">
    <source>
        <dbReference type="ARBA" id="ARBA00022660"/>
    </source>
</evidence>
<dbReference type="PANTHER" id="PTHR46552">
    <property type="entry name" value="NADH-UBIQUINONE OXIDOREDUCTASE CHAIN 2"/>
    <property type="match status" value="1"/>
</dbReference>
<keyword evidence="9" id="KW-1278">Translocase</keyword>
<evidence type="ECO:0000256" key="5">
    <source>
        <dbReference type="ARBA" id="ARBA00022448"/>
    </source>
</evidence>
<evidence type="ECO:0000256" key="13">
    <source>
        <dbReference type="ARBA" id="ARBA00023075"/>
    </source>
</evidence>
<keyword evidence="11 18" id="KW-1133">Transmembrane helix</keyword>
<evidence type="ECO:0000256" key="10">
    <source>
        <dbReference type="ARBA" id="ARBA00022982"/>
    </source>
</evidence>
<evidence type="ECO:0000256" key="11">
    <source>
        <dbReference type="ARBA" id="ARBA00022989"/>
    </source>
</evidence>
<name>A0A451G5Q4_9ACAR</name>
<keyword evidence="14 19" id="KW-0496">Mitochondrion</keyword>
<evidence type="ECO:0000313" key="19">
    <source>
        <dbReference type="EMBL" id="QAB47275.1"/>
    </source>
</evidence>
<feature type="transmembrane region" description="Helical" evidence="18">
    <location>
        <begin position="288"/>
        <end position="306"/>
    </location>
</feature>
<feature type="transmembrane region" description="Helical" evidence="18">
    <location>
        <begin position="72"/>
        <end position="96"/>
    </location>
</feature>
<geneLocation type="mitochondrion" evidence="19"/>
<evidence type="ECO:0000256" key="16">
    <source>
        <dbReference type="ARBA" id="ARBA00031028"/>
    </source>
</evidence>
<keyword evidence="7 18" id="KW-0812">Transmembrane</keyword>
<evidence type="ECO:0000256" key="14">
    <source>
        <dbReference type="ARBA" id="ARBA00023128"/>
    </source>
</evidence>
<dbReference type="EC" id="7.1.1.2" evidence="3"/>
<feature type="transmembrane region" description="Helical" evidence="18">
    <location>
        <begin position="167"/>
        <end position="197"/>
    </location>
</feature>
<evidence type="ECO:0000256" key="7">
    <source>
        <dbReference type="ARBA" id="ARBA00022692"/>
    </source>
</evidence>
<organism evidence="19">
    <name type="scientific">Trouessartia rubecula</name>
    <dbReference type="NCBI Taxonomy" id="474308"/>
    <lineage>
        <taxon>Eukaryota</taxon>
        <taxon>Metazoa</taxon>
        <taxon>Ecdysozoa</taxon>
        <taxon>Arthropoda</taxon>
        <taxon>Chelicerata</taxon>
        <taxon>Arachnida</taxon>
        <taxon>Acari</taxon>
        <taxon>Acariformes</taxon>
        <taxon>Sarcoptiformes</taxon>
        <taxon>Astigmata</taxon>
        <taxon>Psoroptidia</taxon>
        <taxon>Analgoidea</taxon>
        <taxon>Trouessartiidae</taxon>
        <taxon>Trouessartia</taxon>
    </lineage>
</organism>
<evidence type="ECO:0000256" key="15">
    <source>
        <dbReference type="ARBA" id="ARBA00023136"/>
    </source>
</evidence>
<evidence type="ECO:0000256" key="12">
    <source>
        <dbReference type="ARBA" id="ARBA00023027"/>
    </source>
</evidence>
<evidence type="ECO:0000256" key="2">
    <source>
        <dbReference type="ARBA" id="ARBA00007012"/>
    </source>
</evidence>
<comment type="subcellular location">
    <subcellularLocation>
        <location evidence="1">Mitochondrion inner membrane</location>
        <topology evidence="1">Multi-pass membrane protein</topology>
    </subcellularLocation>
</comment>
<keyword evidence="6" id="KW-0679">Respiratory chain</keyword>
<dbReference type="GO" id="GO:0005743">
    <property type="term" value="C:mitochondrial inner membrane"/>
    <property type="evidence" value="ECO:0007669"/>
    <property type="project" value="UniProtKB-SubCell"/>
</dbReference>
<evidence type="ECO:0000256" key="18">
    <source>
        <dbReference type="SAM" id="Phobius"/>
    </source>
</evidence>
<proteinExistence type="inferred from homology"/>
<accession>A0A451G5Q4</accession>
<keyword evidence="5" id="KW-0813">Transport</keyword>
<keyword evidence="8" id="KW-0999">Mitochondrion inner membrane</keyword>
<feature type="transmembrane region" description="Helical" evidence="18">
    <location>
        <begin position="6"/>
        <end position="26"/>
    </location>
</feature>
<dbReference type="GO" id="GO:0006120">
    <property type="term" value="P:mitochondrial electron transport, NADH to ubiquinone"/>
    <property type="evidence" value="ECO:0007669"/>
    <property type="project" value="TreeGrafter"/>
</dbReference>
<feature type="transmembrane region" description="Helical" evidence="18">
    <location>
        <begin position="47"/>
        <end position="66"/>
    </location>
</feature>
<comment type="similarity">
    <text evidence="2">Belongs to the complex I subunit 2 family.</text>
</comment>
<reference evidence="19" key="1">
    <citation type="journal article" date="2018" name="Mitochondrial DNA Part B Resour">
        <title>The complete mitochondrial genome of the feather mite Trouessartia rubecula Jablonska, 1968 (Astigmata: Analgoidea: Trouessartiidae).</title>
        <authorList>
            <person name="Esteban R."/>
            <person name="Dona J."/>
            <person name="Vierna J."/>
            <person name="Vizcaino A."/>
            <person name="Serrano D."/>
            <person name="Jovani R."/>
        </authorList>
    </citation>
    <scope>NUCLEOTIDE SEQUENCE</scope>
</reference>
<dbReference type="GO" id="GO:0008137">
    <property type="term" value="F:NADH dehydrogenase (ubiquinone) activity"/>
    <property type="evidence" value="ECO:0007669"/>
    <property type="project" value="UniProtKB-EC"/>
</dbReference>
<evidence type="ECO:0000256" key="4">
    <source>
        <dbReference type="ARBA" id="ARBA00021008"/>
    </source>
</evidence>
<feature type="transmembrane region" description="Helical" evidence="18">
    <location>
        <begin position="217"/>
        <end position="244"/>
    </location>
</feature>
<evidence type="ECO:0000256" key="8">
    <source>
        <dbReference type="ARBA" id="ARBA00022792"/>
    </source>
</evidence>
<dbReference type="InterPro" id="IPR050175">
    <property type="entry name" value="Complex_I_Subunit_2"/>
</dbReference>
<gene>
    <name evidence="19" type="primary">nad2</name>
</gene>
<dbReference type="AlphaFoldDB" id="A0A451G5Q4"/>
<dbReference type="EMBL" id="MH208456">
    <property type="protein sequence ID" value="QAB47275.1"/>
    <property type="molecule type" value="Genomic_DNA"/>
</dbReference>
<evidence type="ECO:0000256" key="9">
    <source>
        <dbReference type="ARBA" id="ARBA00022967"/>
    </source>
</evidence>
<keyword evidence="12" id="KW-0520">NAD</keyword>
<keyword evidence="13" id="KW-0830">Ubiquinone</keyword>
<evidence type="ECO:0000256" key="3">
    <source>
        <dbReference type="ARBA" id="ARBA00012944"/>
    </source>
</evidence>
<evidence type="ECO:0000256" key="17">
    <source>
        <dbReference type="ARBA" id="ARBA00049551"/>
    </source>
</evidence>
<evidence type="ECO:0000256" key="1">
    <source>
        <dbReference type="ARBA" id="ARBA00004448"/>
    </source>
</evidence>